<name>A0ABS3NPX7_9GAMM</name>
<dbReference type="InterPro" id="IPR017034">
    <property type="entry name" value="Abi_system_AbiD/AbiF"/>
</dbReference>
<dbReference type="EMBL" id="JAGBKM010000017">
    <property type="protein sequence ID" value="MBO1531455.1"/>
    <property type="molecule type" value="Genomic_DNA"/>
</dbReference>
<gene>
    <name evidence="1" type="ORF">J3492_09565</name>
</gene>
<evidence type="ECO:0000313" key="2">
    <source>
        <dbReference type="Proteomes" id="UP000664554"/>
    </source>
</evidence>
<dbReference type="RefSeq" id="WP_207991827.1">
    <property type="nucleotide sequence ID" value="NZ_JAGBKM010000017.1"/>
</dbReference>
<dbReference type="PIRSF" id="PIRSF034934">
    <property type="entry name" value="AbiF_AbiD"/>
    <property type="match status" value="1"/>
</dbReference>
<dbReference type="InterPro" id="IPR011664">
    <property type="entry name" value="Abi_system_AbiD/AbiF-like"/>
</dbReference>
<sequence>MLVTYVKPPLTFAQQITRLEKKGMFFEDKDLAEAKLASISYYRLSGYWYPFRIRNDQNVVTSQFQDGTNFNEVVSLYEFDRKLRSLILDAIERVEIAVRTQFTYQMGHRYGAFGYTDKGNFHSKFDHQKWLGKIQNEVSWSTDDFIKHYSLKYAGFPKVPIWMLTEVISLGALSVGYRGLINNRAQGIEDKKLISDHFSLHHKKLGDWLHTLTYVRNICAHHGRLWNRSLAIKPDRTKDVNWLPPMTPRNDRIFYVLLMLRHLLKETGNGDDWAVEVNNILEPLAAERKWRSAMGLPENWREHPLWK</sequence>
<dbReference type="Proteomes" id="UP000664554">
    <property type="component" value="Unassembled WGS sequence"/>
</dbReference>
<organism evidence="1 2">
    <name type="scientific">Psychrobacter coccoides</name>
    <dbReference type="NCBI Taxonomy" id="2818440"/>
    <lineage>
        <taxon>Bacteria</taxon>
        <taxon>Pseudomonadati</taxon>
        <taxon>Pseudomonadota</taxon>
        <taxon>Gammaproteobacteria</taxon>
        <taxon>Moraxellales</taxon>
        <taxon>Moraxellaceae</taxon>
        <taxon>Psychrobacter</taxon>
    </lineage>
</organism>
<comment type="caution">
    <text evidence="1">The sequence shown here is derived from an EMBL/GenBank/DDBJ whole genome shotgun (WGS) entry which is preliminary data.</text>
</comment>
<reference evidence="1 2" key="1">
    <citation type="submission" date="2021-03" db="EMBL/GenBank/DDBJ databases">
        <authorList>
            <person name="Shang D.-D."/>
            <person name="Du Z.-J."/>
            <person name="Chen G.-J."/>
        </authorList>
    </citation>
    <scope>NUCLEOTIDE SEQUENCE [LARGE SCALE GENOMIC DNA]</scope>
    <source>
        <strain evidence="1 2">F1192</strain>
    </source>
</reference>
<protein>
    <submittedName>
        <fullName evidence="1">Abi family protein</fullName>
    </submittedName>
</protein>
<accession>A0ABS3NPX7</accession>
<keyword evidence="2" id="KW-1185">Reference proteome</keyword>
<dbReference type="Pfam" id="PF07751">
    <property type="entry name" value="Abi_2"/>
    <property type="match status" value="1"/>
</dbReference>
<proteinExistence type="predicted"/>
<evidence type="ECO:0000313" key="1">
    <source>
        <dbReference type="EMBL" id="MBO1531455.1"/>
    </source>
</evidence>